<dbReference type="PANTHER" id="PTHR38590:SF1">
    <property type="entry name" value="BLL0828 PROTEIN"/>
    <property type="match status" value="1"/>
</dbReference>
<dbReference type="SUPFAM" id="SSF52980">
    <property type="entry name" value="Restriction endonuclease-like"/>
    <property type="match status" value="1"/>
</dbReference>
<dbReference type="AlphaFoldDB" id="A0A059GBX9"/>
<gene>
    <name evidence="2" type="ORF">HOC_02016</name>
</gene>
<dbReference type="eggNOG" id="COG2852">
    <property type="taxonomic scope" value="Bacteria"/>
</dbReference>
<accession>A0A059GBX9</accession>
<sequence length="134" mass="15648">MKADPDIRQFAKSLRRKMTDAETILWSRLKGRQRDGWQFRRQHPVGRYITDFACTRARLVLEVDGATHAEDHEIARDRQRDTTLAQLGWTSLRVTNLDIYENLEGVLDTIDHALRNARQDGQLNSHLQRSLSHE</sequence>
<keyword evidence="3" id="KW-1185">Reference proteome</keyword>
<dbReference type="InterPro" id="IPR007569">
    <property type="entry name" value="DUF559"/>
</dbReference>
<protein>
    <recommendedName>
        <fullName evidence="1">DUF559 domain-containing protein</fullName>
    </recommendedName>
</protein>
<dbReference type="EMBL" id="ARYL01000002">
    <property type="protein sequence ID" value="KDA04075.1"/>
    <property type="molecule type" value="Genomic_DNA"/>
</dbReference>
<evidence type="ECO:0000259" key="1">
    <source>
        <dbReference type="Pfam" id="PF04480"/>
    </source>
</evidence>
<organism evidence="2 3">
    <name type="scientific">Hyphomonas oceanitis SCH89</name>
    <dbReference type="NCBI Taxonomy" id="1280953"/>
    <lineage>
        <taxon>Bacteria</taxon>
        <taxon>Pseudomonadati</taxon>
        <taxon>Pseudomonadota</taxon>
        <taxon>Alphaproteobacteria</taxon>
        <taxon>Hyphomonadales</taxon>
        <taxon>Hyphomonadaceae</taxon>
        <taxon>Hyphomonas</taxon>
    </lineage>
</organism>
<proteinExistence type="predicted"/>
<dbReference type="Gene3D" id="3.40.960.10">
    <property type="entry name" value="VSR Endonuclease"/>
    <property type="match status" value="1"/>
</dbReference>
<dbReference type="InterPro" id="IPR047216">
    <property type="entry name" value="Endonuclease_DUF559_bact"/>
</dbReference>
<dbReference type="Pfam" id="PF04480">
    <property type="entry name" value="DUF559"/>
    <property type="match status" value="1"/>
</dbReference>
<name>A0A059GBX9_9PROT</name>
<dbReference type="PATRIC" id="fig|1280953.3.peg.405"/>
<evidence type="ECO:0000313" key="3">
    <source>
        <dbReference type="Proteomes" id="UP000024942"/>
    </source>
</evidence>
<dbReference type="InterPro" id="IPR011335">
    <property type="entry name" value="Restrct_endonuc-II-like"/>
</dbReference>
<dbReference type="Proteomes" id="UP000024942">
    <property type="component" value="Unassembled WGS sequence"/>
</dbReference>
<comment type="caution">
    <text evidence="2">The sequence shown here is derived from an EMBL/GenBank/DDBJ whole genome shotgun (WGS) entry which is preliminary data.</text>
</comment>
<reference evidence="2 3" key="1">
    <citation type="journal article" date="2014" name="Antonie Van Leeuwenhoek">
        <title>Hyphomonas beringensis sp. nov. and Hyphomonas chukchiensis sp. nov., isolated from surface seawater of the Bering Sea and Chukchi Sea.</title>
        <authorList>
            <person name="Li C."/>
            <person name="Lai Q."/>
            <person name="Li G."/>
            <person name="Dong C."/>
            <person name="Wang J."/>
            <person name="Liao Y."/>
            <person name="Shao Z."/>
        </authorList>
    </citation>
    <scope>NUCLEOTIDE SEQUENCE [LARGE SCALE GENOMIC DNA]</scope>
    <source>
        <strain evidence="2 3">SCH89</strain>
    </source>
</reference>
<dbReference type="OrthoDB" id="9798754at2"/>
<dbReference type="RefSeq" id="WP_084146087.1">
    <property type="nucleotide sequence ID" value="NZ_ARYL01000002.1"/>
</dbReference>
<dbReference type="CDD" id="cd01038">
    <property type="entry name" value="Endonuclease_DUF559"/>
    <property type="match status" value="1"/>
</dbReference>
<evidence type="ECO:0000313" key="2">
    <source>
        <dbReference type="EMBL" id="KDA04075.1"/>
    </source>
</evidence>
<feature type="domain" description="DUF559" evidence="1">
    <location>
        <begin position="7"/>
        <end position="114"/>
    </location>
</feature>
<dbReference type="STRING" id="1280953.HOC_02016"/>
<dbReference type="PANTHER" id="PTHR38590">
    <property type="entry name" value="BLL0828 PROTEIN"/>
    <property type="match status" value="1"/>
</dbReference>